<feature type="region of interest" description="Disordered" evidence="1">
    <location>
        <begin position="1"/>
        <end position="23"/>
    </location>
</feature>
<evidence type="ECO:0000313" key="2">
    <source>
        <dbReference type="EMBL" id="QNG62067.1"/>
    </source>
</evidence>
<feature type="compositionally biased region" description="Polar residues" evidence="1">
    <location>
        <begin position="1"/>
        <end position="12"/>
    </location>
</feature>
<proteinExistence type="evidence at transcript level"/>
<evidence type="ECO:0000256" key="1">
    <source>
        <dbReference type="SAM" id="MobiDB-lite"/>
    </source>
</evidence>
<protein>
    <submittedName>
        <fullName evidence="2">Proxanthoxycyclin-C</fullName>
    </submittedName>
</protein>
<dbReference type="EMBL" id="MN655992">
    <property type="protein sequence ID" value="QNG62067.1"/>
    <property type="molecule type" value="mRNA"/>
</dbReference>
<sequence>MEFSFAGQNEQSEGYAPFPFKSIHDDEIGDDNLNLIAVPQYGRNPNESG</sequence>
<name>A0A7H9SNB4_9ROSI</name>
<dbReference type="AlphaFoldDB" id="A0A7H9SNB4"/>
<accession>A0A7H9SNB4</accession>
<reference evidence="2" key="1">
    <citation type="journal article" date="2020" name="J. Biol. Chem.">
        <title>The genetic origin of evolidine, the first cyclopeptide discovered in plants, and related orbitides.</title>
        <authorList>
            <person name="Fisher M.F."/>
            <person name="Payne C.D."/>
            <person name="Chetty T."/>
            <person name="Crayn D."/>
            <person name="Berkowitz O."/>
            <person name="Whelan J."/>
            <person name="Rosengren K.J."/>
            <person name="Mylne J.S."/>
        </authorList>
    </citation>
    <scope>NUCLEOTIDE SEQUENCE</scope>
</reference>
<organism evidence="2">
    <name type="scientific">Melicope xanthoxyloides</name>
    <dbReference type="NCBI Taxonomy" id="1312821"/>
    <lineage>
        <taxon>Eukaryota</taxon>
        <taxon>Viridiplantae</taxon>
        <taxon>Streptophyta</taxon>
        <taxon>Embryophyta</taxon>
        <taxon>Tracheophyta</taxon>
        <taxon>Spermatophyta</taxon>
        <taxon>Magnoliopsida</taxon>
        <taxon>eudicotyledons</taxon>
        <taxon>Gunneridae</taxon>
        <taxon>Pentapetalae</taxon>
        <taxon>rosids</taxon>
        <taxon>malvids</taxon>
        <taxon>Sapindales</taxon>
        <taxon>Rutaceae</taxon>
        <taxon>Zanthoxyloideae</taxon>
        <taxon>Melicope</taxon>
    </lineage>
</organism>